<organism evidence="2 3">
    <name type="scientific">Fusarium fujikuroi</name>
    <name type="common">Bakanae and foot rot disease fungus</name>
    <name type="synonym">Gibberella fujikuroi</name>
    <dbReference type="NCBI Taxonomy" id="5127"/>
    <lineage>
        <taxon>Eukaryota</taxon>
        <taxon>Fungi</taxon>
        <taxon>Dikarya</taxon>
        <taxon>Ascomycota</taxon>
        <taxon>Pezizomycotina</taxon>
        <taxon>Sordariomycetes</taxon>
        <taxon>Hypocreomycetidae</taxon>
        <taxon>Hypocreales</taxon>
        <taxon>Nectriaceae</taxon>
        <taxon>Fusarium</taxon>
        <taxon>Fusarium fujikuroi species complex</taxon>
    </lineage>
</organism>
<feature type="region of interest" description="Disordered" evidence="1">
    <location>
        <begin position="348"/>
        <end position="367"/>
    </location>
</feature>
<evidence type="ECO:0000313" key="3">
    <source>
        <dbReference type="Proteomes" id="UP000760494"/>
    </source>
</evidence>
<dbReference type="Proteomes" id="UP000760494">
    <property type="component" value="Unassembled WGS sequence"/>
</dbReference>
<feature type="region of interest" description="Disordered" evidence="1">
    <location>
        <begin position="390"/>
        <end position="461"/>
    </location>
</feature>
<name>A0A9Q9UB61_FUSFU</name>
<protein>
    <recommendedName>
        <fullName evidence="4">BTB domain-containing protein</fullName>
    </recommendedName>
</protein>
<feature type="compositionally biased region" description="Polar residues" evidence="1">
    <location>
        <begin position="357"/>
        <end position="367"/>
    </location>
</feature>
<evidence type="ECO:0000313" key="2">
    <source>
        <dbReference type="EMBL" id="VTT71220.1"/>
    </source>
</evidence>
<dbReference type="CDD" id="cd18186">
    <property type="entry name" value="BTB_POZ_ZBTB_KLHL-like"/>
    <property type="match status" value="1"/>
</dbReference>
<dbReference type="AlphaFoldDB" id="A0A9Q9UB61"/>
<feature type="region of interest" description="Disordered" evidence="1">
    <location>
        <begin position="1"/>
        <end position="25"/>
    </location>
</feature>
<evidence type="ECO:0008006" key="4">
    <source>
        <dbReference type="Google" id="ProtNLM"/>
    </source>
</evidence>
<gene>
    <name evidence="2" type="ORF">C2S_8334</name>
</gene>
<reference evidence="2" key="1">
    <citation type="submission" date="2019-05" db="EMBL/GenBank/DDBJ databases">
        <authorList>
            <person name="Piombo E."/>
        </authorList>
    </citation>
    <scope>NUCLEOTIDE SEQUENCE</scope>
    <source>
        <strain evidence="2">C2S</strain>
    </source>
</reference>
<dbReference type="InterPro" id="IPR011333">
    <property type="entry name" value="SKP1/BTB/POZ_sf"/>
</dbReference>
<sequence>MNSFSFGSVPSHKSNEGANAAKVGTWNKPVPTDRLQDRINNELCEFKTFTFHSDYNTFSLEEHRLEDYKNGKGHNATEIANQNAGACFASDSKLLIKKTLADRGKMQLLQGTGVEIQVGAQTPSSSWDETKSFKTWCLPINLVSHYSPYLKEICCSNLQESHNRIRLQYYQPDTFGLFVEWMYYGTYDSVSPVLISNADAKCWVLGKKLRCVEFQNYSMRRLYEQHTRPIFGRPMTCDDVQDVWRNTSPGAKVRKFYMNFIVEHFGSPAKLLGSSADWDALLQSQSEIRIPLLDKFRQSTFSPHQVGSIDEYLEPNNLPFNLSSLHNSEPIPLATVPKTEKAPIFNFEAKPAGKKASPQQRDPFQLASRTKNYEGAALKFGWKFGESTDNASNPRIKAFQPKQDSPSELDADPVLGHPNQCITSIGKSDDVDKSSKPGDGKELTRGAIENSKKLGQGEART</sequence>
<feature type="compositionally biased region" description="Basic and acidic residues" evidence="1">
    <location>
        <begin position="427"/>
        <end position="444"/>
    </location>
</feature>
<evidence type="ECO:0000256" key="1">
    <source>
        <dbReference type="SAM" id="MobiDB-lite"/>
    </source>
</evidence>
<dbReference type="Gene3D" id="3.30.710.10">
    <property type="entry name" value="Potassium Channel Kv1.1, Chain A"/>
    <property type="match status" value="1"/>
</dbReference>
<accession>A0A9Q9UB61</accession>
<feature type="compositionally biased region" description="Polar residues" evidence="1">
    <location>
        <begin position="1"/>
        <end position="12"/>
    </location>
</feature>
<proteinExistence type="predicted"/>
<dbReference type="EMBL" id="CABFJX010000323">
    <property type="protein sequence ID" value="VTT71220.1"/>
    <property type="molecule type" value="Genomic_DNA"/>
</dbReference>
<comment type="caution">
    <text evidence="2">The sequence shown here is derived from an EMBL/GenBank/DDBJ whole genome shotgun (WGS) entry which is preliminary data.</text>
</comment>